<evidence type="ECO:0000313" key="3">
    <source>
        <dbReference type="Proteomes" id="UP000027821"/>
    </source>
</evidence>
<dbReference type="AlphaFoldDB" id="A0A074L1V5"/>
<keyword evidence="1" id="KW-0732">Signal</keyword>
<reference evidence="2 3" key="1">
    <citation type="submission" date="2014-04" db="EMBL/GenBank/DDBJ databases">
        <title>Characterization and application of a salt tolerant electro-active bacterium.</title>
        <authorList>
            <person name="Yang L."/>
            <person name="Wei S."/>
            <person name="Tay Q.X.M."/>
        </authorList>
    </citation>
    <scope>NUCLEOTIDE SEQUENCE [LARGE SCALE GENOMIC DNA]</scope>
    <source>
        <strain evidence="2 3">LY1</strain>
    </source>
</reference>
<dbReference type="RefSeq" id="WP_035072473.1">
    <property type="nucleotide sequence ID" value="NZ_JMIH01000015.1"/>
</dbReference>
<evidence type="ECO:0000313" key="2">
    <source>
        <dbReference type="EMBL" id="KEO74475.1"/>
    </source>
</evidence>
<organism evidence="2 3">
    <name type="scientific">Anditalea andensis</name>
    <dbReference type="NCBI Taxonomy" id="1048983"/>
    <lineage>
        <taxon>Bacteria</taxon>
        <taxon>Pseudomonadati</taxon>
        <taxon>Bacteroidota</taxon>
        <taxon>Cytophagia</taxon>
        <taxon>Cytophagales</taxon>
        <taxon>Cytophagaceae</taxon>
        <taxon>Anditalea</taxon>
    </lineage>
</organism>
<dbReference type="EMBL" id="JMIH01000015">
    <property type="protein sequence ID" value="KEO74475.1"/>
    <property type="molecule type" value="Genomic_DNA"/>
</dbReference>
<dbReference type="Proteomes" id="UP000027821">
    <property type="component" value="Unassembled WGS sequence"/>
</dbReference>
<feature type="chain" id="PRO_5001697244" description="Lipoprotein" evidence="1">
    <location>
        <begin position="19"/>
        <end position="128"/>
    </location>
</feature>
<dbReference type="STRING" id="1048983.EL17_06980"/>
<feature type="signal peptide" evidence="1">
    <location>
        <begin position="1"/>
        <end position="18"/>
    </location>
</feature>
<keyword evidence="3" id="KW-1185">Reference proteome</keyword>
<protein>
    <recommendedName>
        <fullName evidence="4">Lipoprotein</fullName>
    </recommendedName>
</protein>
<dbReference type="OrthoDB" id="9922058at2"/>
<comment type="caution">
    <text evidence="2">The sequence shown here is derived from an EMBL/GenBank/DDBJ whole genome shotgun (WGS) entry which is preliminary data.</text>
</comment>
<sequence>MKKHIFYLSLIFIISLHACQSETEVHDGTPFIKAGFGYTNESILPSDPVSGEDILMGQLPIKVVLKIEKNRRLRHMQLTNVIKYSQESQDAVLYDLTFESLSGMEPKKSILMDQEGNKIYKHNLNEEP</sequence>
<evidence type="ECO:0008006" key="4">
    <source>
        <dbReference type="Google" id="ProtNLM"/>
    </source>
</evidence>
<name>A0A074L1V5_9BACT</name>
<gene>
    <name evidence="2" type="ORF">EL17_06980</name>
</gene>
<proteinExistence type="predicted"/>
<accession>A0A074L1V5</accession>
<evidence type="ECO:0000256" key="1">
    <source>
        <dbReference type="SAM" id="SignalP"/>
    </source>
</evidence>